<evidence type="ECO:0000313" key="2">
    <source>
        <dbReference type="Proteomes" id="UP001165042"/>
    </source>
</evidence>
<keyword evidence="2" id="KW-1185">Reference proteome</keyword>
<comment type="caution">
    <text evidence="1">The sequence shown here is derived from an EMBL/GenBank/DDBJ whole genome shotgun (WGS) entry which is preliminary data.</text>
</comment>
<sequence>MPAAADATDTPDPRQIAEDTCRALLGAHADVGADVVTAVVLQAAEELVGRARPPEEFRRMLHRRASARLAAMAGVLTPITSG</sequence>
<reference evidence="1" key="1">
    <citation type="submission" date="2023-02" db="EMBL/GenBank/DDBJ databases">
        <title>Actinokineospora globicatena NBRC 15670.</title>
        <authorList>
            <person name="Ichikawa N."/>
            <person name="Sato H."/>
            <person name="Tonouchi N."/>
        </authorList>
    </citation>
    <scope>NUCLEOTIDE SEQUENCE</scope>
    <source>
        <strain evidence="1">NBRC 15670</strain>
    </source>
</reference>
<protein>
    <submittedName>
        <fullName evidence="1">Uncharacterized protein</fullName>
    </submittedName>
</protein>
<proteinExistence type="predicted"/>
<gene>
    <name evidence="1" type="ORF">Aglo03_60720</name>
</gene>
<dbReference type="EMBL" id="BSSD01000012">
    <property type="protein sequence ID" value="GLW95256.1"/>
    <property type="molecule type" value="Genomic_DNA"/>
</dbReference>
<dbReference type="RefSeq" id="WP_285613100.1">
    <property type="nucleotide sequence ID" value="NZ_BSSD01000012.1"/>
</dbReference>
<organism evidence="1 2">
    <name type="scientific">Actinokineospora globicatena</name>
    <dbReference type="NCBI Taxonomy" id="103729"/>
    <lineage>
        <taxon>Bacteria</taxon>
        <taxon>Bacillati</taxon>
        <taxon>Actinomycetota</taxon>
        <taxon>Actinomycetes</taxon>
        <taxon>Pseudonocardiales</taxon>
        <taxon>Pseudonocardiaceae</taxon>
        <taxon>Actinokineospora</taxon>
    </lineage>
</organism>
<evidence type="ECO:0000313" key="1">
    <source>
        <dbReference type="EMBL" id="GLW95256.1"/>
    </source>
</evidence>
<dbReference type="AlphaFoldDB" id="A0A9W6VDG6"/>
<dbReference type="Proteomes" id="UP001165042">
    <property type="component" value="Unassembled WGS sequence"/>
</dbReference>
<name>A0A9W6VDG6_9PSEU</name>
<accession>A0A9W6VDG6</accession>